<reference evidence="1 2" key="1">
    <citation type="submission" date="2022-01" db="EMBL/GenBank/DDBJ databases">
        <title>Whole genome-based taxonomy of the Shewanellaceae.</title>
        <authorList>
            <person name="Martin-Rodriguez A.J."/>
        </authorList>
    </citation>
    <scope>NUCLEOTIDE SEQUENCE [LARGE SCALE GENOMIC DNA]</scope>
    <source>
        <strain evidence="1 2">DSM 17177</strain>
    </source>
</reference>
<evidence type="ECO:0000313" key="1">
    <source>
        <dbReference type="EMBL" id="MCL1127861.1"/>
    </source>
</evidence>
<comment type="caution">
    <text evidence="1">The sequence shown here is derived from an EMBL/GenBank/DDBJ whole genome shotgun (WGS) entry which is preliminary data.</text>
</comment>
<keyword evidence="2" id="KW-1185">Reference proteome</keyword>
<organism evidence="1 2">
    <name type="scientific">Shewanella surugensis</name>
    <dbReference type="NCBI Taxonomy" id="212020"/>
    <lineage>
        <taxon>Bacteria</taxon>
        <taxon>Pseudomonadati</taxon>
        <taxon>Pseudomonadota</taxon>
        <taxon>Gammaproteobacteria</taxon>
        <taxon>Alteromonadales</taxon>
        <taxon>Shewanellaceae</taxon>
        <taxon>Shewanella</taxon>
    </lineage>
</organism>
<protein>
    <submittedName>
        <fullName evidence="1">Uncharacterized protein</fullName>
    </submittedName>
</protein>
<gene>
    <name evidence="1" type="ORF">L2764_26235</name>
</gene>
<dbReference type="RefSeq" id="WP_248943289.1">
    <property type="nucleotide sequence ID" value="NZ_JAKIKS010000234.1"/>
</dbReference>
<dbReference type="EMBL" id="JAKIKS010000234">
    <property type="protein sequence ID" value="MCL1127861.1"/>
    <property type="molecule type" value="Genomic_DNA"/>
</dbReference>
<proteinExistence type="predicted"/>
<evidence type="ECO:0000313" key="2">
    <source>
        <dbReference type="Proteomes" id="UP001203423"/>
    </source>
</evidence>
<name>A0ABT0LJH2_9GAMM</name>
<accession>A0ABT0LJH2</accession>
<sequence>MRLMLRFTIPVERENQPQADDSLFKVLKLLVEQLNPEAADQAQLAIVNESLFEHCHAAIDIQPVLNLDDLMKAL</sequence>
<dbReference type="Proteomes" id="UP001203423">
    <property type="component" value="Unassembled WGS sequence"/>
</dbReference>